<organism evidence="6 7">
    <name type="scientific">Caldibacillus debilis</name>
    <dbReference type="NCBI Taxonomy" id="301148"/>
    <lineage>
        <taxon>Bacteria</taxon>
        <taxon>Bacillati</taxon>
        <taxon>Bacillota</taxon>
        <taxon>Bacilli</taxon>
        <taxon>Bacillales</taxon>
        <taxon>Bacillaceae</taxon>
        <taxon>Caldibacillus</taxon>
    </lineage>
</organism>
<dbReference type="PANTHER" id="PTHR43479">
    <property type="entry name" value="ACREF/ENVCD OPERON REPRESSOR-RELATED"/>
    <property type="match status" value="1"/>
</dbReference>
<keyword evidence="4" id="KW-0175">Coiled coil</keyword>
<dbReference type="Pfam" id="PF00440">
    <property type="entry name" value="TetR_N"/>
    <property type="match status" value="1"/>
</dbReference>
<accession>A0A150L909</accession>
<gene>
    <name evidence="6" type="ORF">B4135_0493</name>
</gene>
<evidence type="ECO:0000256" key="2">
    <source>
        <dbReference type="ARBA" id="ARBA00023125"/>
    </source>
</evidence>
<dbReference type="GO" id="GO:0003677">
    <property type="term" value="F:DNA binding"/>
    <property type="evidence" value="ECO:0007669"/>
    <property type="project" value="UniProtKB-UniRule"/>
</dbReference>
<feature type="domain" description="HTH tetR-type" evidence="5">
    <location>
        <begin position="1"/>
        <end position="61"/>
    </location>
</feature>
<dbReference type="EMBL" id="LQYT01000135">
    <property type="protein sequence ID" value="KYD08811.1"/>
    <property type="molecule type" value="Genomic_DNA"/>
</dbReference>
<comment type="caution">
    <text evidence="6">The sequence shown here is derived from an EMBL/GenBank/DDBJ whole genome shotgun (WGS) entry which is preliminary data.</text>
</comment>
<dbReference type="STRING" id="301148.B4135_0493"/>
<dbReference type="Gene3D" id="1.10.357.10">
    <property type="entry name" value="Tetracycline Repressor, domain 2"/>
    <property type="match status" value="1"/>
</dbReference>
<dbReference type="InterPro" id="IPR001647">
    <property type="entry name" value="HTH_TetR"/>
</dbReference>
<evidence type="ECO:0000256" key="1">
    <source>
        <dbReference type="ARBA" id="ARBA00022491"/>
    </source>
</evidence>
<dbReference type="PROSITE" id="PS50977">
    <property type="entry name" value="HTH_TETR_2"/>
    <property type="match status" value="1"/>
</dbReference>
<evidence type="ECO:0000256" key="4">
    <source>
        <dbReference type="SAM" id="Coils"/>
    </source>
</evidence>
<dbReference type="PANTHER" id="PTHR43479:SF22">
    <property type="entry name" value="TRANSCRIPTIONAL REGULATOR, TETR FAMILY"/>
    <property type="match status" value="1"/>
</dbReference>
<keyword evidence="1" id="KW-0678">Repressor</keyword>
<feature type="DNA-binding region" description="H-T-H motif" evidence="3">
    <location>
        <begin position="24"/>
        <end position="43"/>
    </location>
</feature>
<dbReference type="PATRIC" id="fig|301148.3.peg.2138"/>
<evidence type="ECO:0000259" key="5">
    <source>
        <dbReference type="PROSITE" id="PS50977"/>
    </source>
</evidence>
<dbReference type="InterPro" id="IPR009057">
    <property type="entry name" value="Homeodomain-like_sf"/>
</dbReference>
<keyword evidence="2 3" id="KW-0238">DNA-binding</keyword>
<feature type="coiled-coil region" evidence="4">
    <location>
        <begin position="102"/>
        <end position="129"/>
    </location>
</feature>
<protein>
    <recommendedName>
        <fullName evidence="5">HTH tetR-type domain-containing protein</fullName>
    </recommendedName>
</protein>
<dbReference type="PRINTS" id="PR00455">
    <property type="entry name" value="HTHTETR"/>
</dbReference>
<dbReference type="Gene3D" id="1.10.10.60">
    <property type="entry name" value="Homeodomain-like"/>
    <property type="match status" value="1"/>
</dbReference>
<evidence type="ECO:0000256" key="3">
    <source>
        <dbReference type="PROSITE-ProRule" id="PRU00335"/>
    </source>
</evidence>
<dbReference type="AlphaFoldDB" id="A0A150L909"/>
<evidence type="ECO:0000313" key="6">
    <source>
        <dbReference type="EMBL" id="KYD08811.1"/>
    </source>
</evidence>
<dbReference type="SUPFAM" id="SSF46689">
    <property type="entry name" value="Homeodomain-like"/>
    <property type="match status" value="1"/>
</dbReference>
<reference evidence="6 7" key="1">
    <citation type="submission" date="2016-01" db="EMBL/GenBank/DDBJ databases">
        <title>Draft Genome Sequences of Seven Thermophilic Sporeformers Isolated from Foods.</title>
        <authorList>
            <person name="Berendsen E.M."/>
            <person name="Wells-Bennik M.H."/>
            <person name="Krawcyk A.O."/>
            <person name="De Jong A."/>
            <person name="Holsappel S."/>
            <person name="Eijlander R.T."/>
            <person name="Kuipers O.P."/>
        </authorList>
    </citation>
    <scope>NUCLEOTIDE SEQUENCE [LARGE SCALE GENOMIC DNA]</scope>
    <source>
        <strain evidence="6 7">B4135</strain>
    </source>
</reference>
<dbReference type="Proteomes" id="UP000075683">
    <property type="component" value="Unassembled WGS sequence"/>
</dbReference>
<dbReference type="OrthoDB" id="9812993at2"/>
<name>A0A150L909_9BACI</name>
<evidence type="ECO:0000313" key="7">
    <source>
        <dbReference type="Proteomes" id="UP000075683"/>
    </source>
</evidence>
<dbReference type="RefSeq" id="WP_020155794.1">
    <property type="nucleotide sequence ID" value="NZ_JBAIZG010000027.1"/>
</dbReference>
<sequence>MTKRQLIMEKAIELFATQGIESTSVQQITELCGISKGAFYLSFKSKEELILSIIDHFMKKIAAEIDRVVRKKAEPQVKLYEYFLTTFQIFQEHKDFAKMFVKEHLQTVNEELLEKLNRYEELIDDAILRLLEELYGGAVEAKKYDLLFCMKGFIDGYAKIFFTLDRPVDLEKLSRSLAEKTNLLAKHSSAVFIDEGLMREMRHPAKNKITLPQVLEEIGRLSEEVEEPLERESLDLLAEQLQKEKPSRAIVFGLLQNLKNDEKCGWLIFLVNRLLDQ</sequence>
<dbReference type="InterPro" id="IPR050624">
    <property type="entry name" value="HTH-type_Tx_Regulator"/>
</dbReference>
<proteinExistence type="predicted"/>